<dbReference type="PANTHER" id="PTHR33428:SF14">
    <property type="entry name" value="CARBOXYLESTERASE TYPE B DOMAIN-CONTAINING PROTEIN"/>
    <property type="match status" value="1"/>
</dbReference>
<sequence>MNNETIAIDYAQPSVKRRPWPRWELKRPYRLDRGLWRAVFGGVSVAGAAGAAVGVLGAPTGLGAGVDIAAAVLLYAAGLALAGWAVAWLHRLVGWPLPPLTIAGTLYSAAILISILDYADLGLLFSVVAAVLYLLAGAVAGWLTGIAASRRFGPREKTAALLVLALGIGVPVAADVWPSGGSAALPASFDADDSYAAIEAVEPLSAADPSAEGSYAVRSFTYGSGKDRHRSEFGADATLVSSSVDASAYIRNWSTLRTLFWGFDQKNLPLNGRVWMPEGDGPFPVVLMVHGNHLMEDFSDAGYAYLGELLASRGYIAISVDENFLNYSVWSGIPKEDMKPRAWMLLQHIGQLERFAADPSTPFYGKIDFRSVALLGHSRGGQAVAMAADADEWFAGDRSLPDSSGYQVRAVAALAPTDTMVDGKFARLHDVSYLVLQGAADGDISSFYGERQYGRADFSSAASGFKAALRIGGANHGQFNTSWGAKDDSLPASLFLRDPELSGDDQRQIAKAYVSAFLDTALGRGGDYTALFRDARAGASFLPDTEYVSRYENGSFQALARYEDGGGRQQIVSAASRTDGSITAAVEDAHDRNGDETANHGVVLRWSPDGGSYSLVADGTFAMPDSSEAGDAANATGTDDAVGADSAGLAVSTSKTASAPASFVVFSMSDLAWDGQPGKGKTPPLPQLTVTLKDDGGETASVPLSRVMSVQPSPRTTFTWLGWLENTMADGKYSHSVESALQTYEIPLSEFLQANPSLDPNRLKEIGFAFSGHQGQAMLDDIGLMN</sequence>
<feature type="transmembrane region" description="Helical" evidence="1">
    <location>
        <begin position="68"/>
        <end position="90"/>
    </location>
</feature>
<evidence type="ECO:0000256" key="1">
    <source>
        <dbReference type="SAM" id="Phobius"/>
    </source>
</evidence>
<keyword evidence="1" id="KW-1133">Transmembrane helix</keyword>
<organism evidence="2 3">
    <name type="scientific">Cohnella zeiphila</name>
    <dbReference type="NCBI Taxonomy" id="2761120"/>
    <lineage>
        <taxon>Bacteria</taxon>
        <taxon>Bacillati</taxon>
        <taxon>Bacillota</taxon>
        <taxon>Bacilli</taxon>
        <taxon>Bacillales</taxon>
        <taxon>Paenibacillaceae</taxon>
        <taxon>Cohnella</taxon>
    </lineage>
</organism>
<dbReference type="Proteomes" id="UP000564644">
    <property type="component" value="Unassembled WGS sequence"/>
</dbReference>
<reference evidence="2 3" key="1">
    <citation type="submission" date="2020-08" db="EMBL/GenBank/DDBJ databases">
        <title>Cohnella phylogeny.</title>
        <authorList>
            <person name="Dunlap C."/>
        </authorList>
    </citation>
    <scope>NUCLEOTIDE SEQUENCE [LARGE SCALE GENOMIC DNA]</scope>
    <source>
        <strain evidence="2 3">CBP 2801</strain>
    </source>
</reference>
<dbReference type="SUPFAM" id="SSF53474">
    <property type="entry name" value="alpha/beta-Hydrolases"/>
    <property type="match status" value="1"/>
</dbReference>
<feature type="transmembrane region" description="Helical" evidence="1">
    <location>
        <begin position="159"/>
        <end position="177"/>
    </location>
</feature>
<dbReference type="AlphaFoldDB" id="A0A7X0VX19"/>
<protein>
    <submittedName>
        <fullName evidence="2">Alpha/beta hydrolase</fullName>
    </submittedName>
</protein>
<evidence type="ECO:0000313" key="2">
    <source>
        <dbReference type="EMBL" id="MBB6733105.1"/>
    </source>
</evidence>
<keyword evidence="3" id="KW-1185">Reference proteome</keyword>
<gene>
    <name evidence="2" type="ORF">H7C18_19490</name>
</gene>
<feature type="transmembrane region" description="Helical" evidence="1">
    <location>
        <begin position="122"/>
        <end position="147"/>
    </location>
</feature>
<comment type="caution">
    <text evidence="2">The sequence shown here is derived from an EMBL/GenBank/DDBJ whole genome shotgun (WGS) entry which is preliminary data.</text>
</comment>
<keyword evidence="1" id="KW-0472">Membrane</keyword>
<dbReference type="GO" id="GO:0016787">
    <property type="term" value="F:hydrolase activity"/>
    <property type="evidence" value="ECO:0007669"/>
    <property type="project" value="UniProtKB-KW"/>
</dbReference>
<dbReference type="Gene3D" id="3.40.50.1820">
    <property type="entry name" value="alpha/beta hydrolase"/>
    <property type="match status" value="1"/>
</dbReference>
<name>A0A7X0VX19_9BACL</name>
<feature type="transmembrane region" description="Helical" evidence="1">
    <location>
        <begin position="35"/>
        <end position="56"/>
    </location>
</feature>
<feature type="transmembrane region" description="Helical" evidence="1">
    <location>
        <begin position="97"/>
        <end position="116"/>
    </location>
</feature>
<dbReference type="EMBL" id="JACJVO010000024">
    <property type="protein sequence ID" value="MBB6733105.1"/>
    <property type="molecule type" value="Genomic_DNA"/>
</dbReference>
<keyword evidence="2" id="KW-0378">Hydrolase</keyword>
<evidence type="ECO:0000313" key="3">
    <source>
        <dbReference type="Proteomes" id="UP000564644"/>
    </source>
</evidence>
<dbReference type="RefSeq" id="WP_185130762.1">
    <property type="nucleotide sequence ID" value="NZ_JACJVO010000024.1"/>
</dbReference>
<keyword evidence="1" id="KW-0812">Transmembrane</keyword>
<proteinExistence type="predicted"/>
<dbReference type="InterPro" id="IPR029058">
    <property type="entry name" value="AB_hydrolase_fold"/>
</dbReference>
<dbReference type="PANTHER" id="PTHR33428">
    <property type="entry name" value="CHLOROPHYLLASE-2, CHLOROPLASTIC"/>
    <property type="match status" value="1"/>
</dbReference>
<accession>A0A7X0VX19</accession>